<feature type="compositionally biased region" description="Polar residues" evidence="1">
    <location>
        <begin position="70"/>
        <end position="80"/>
    </location>
</feature>
<accession>A0A9W4X9T0</accession>
<dbReference type="EMBL" id="CAMKVN010014460">
    <property type="protein sequence ID" value="CAI2196542.1"/>
    <property type="molecule type" value="Genomic_DNA"/>
</dbReference>
<sequence>RVRKYTNHPKSGINPFDYSKIEANQPSESSEFTTEEDEVTSKSDDNKSDDNSNFETFENYASSDYKPFRNPSSTESINDD</sequence>
<dbReference type="AlphaFoldDB" id="A0A9W4X9T0"/>
<feature type="region of interest" description="Disordered" evidence="1">
    <location>
        <begin position="1"/>
        <end position="80"/>
    </location>
</feature>
<dbReference type="Proteomes" id="UP001153678">
    <property type="component" value="Unassembled WGS sequence"/>
</dbReference>
<evidence type="ECO:0000313" key="2">
    <source>
        <dbReference type="EMBL" id="CAI2196542.1"/>
    </source>
</evidence>
<reference evidence="2" key="1">
    <citation type="submission" date="2022-08" db="EMBL/GenBank/DDBJ databases">
        <authorList>
            <person name="Kallberg Y."/>
            <person name="Tangrot J."/>
            <person name="Rosling A."/>
        </authorList>
    </citation>
    <scope>NUCLEOTIDE SEQUENCE</scope>
    <source>
        <strain evidence="2">Wild A</strain>
    </source>
</reference>
<evidence type="ECO:0000256" key="1">
    <source>
        <dbReference type="SAM" id="MobiDB-lite"/>
    </source>
</evidence>
<gene>
    <name evidence="2" type="ORF">FWILDA_LOCUS17632</name>
</gene>
<feature type="compositionally biased region" description="Basic and acidic residues" evidence="1">
    <location>
        <begin position="39"/>
        <end position="50"/>
    </location>
</feature>
<name>A0A9W4X9T0_9GLOM</name>
<keyword evidence="3" id="KW-1185">Reference proteome</keyword>
<protein>
    <submittedName>
        <fullName evidence="2">18569_t:CDS:1</fullName>
    </submittedName>
</protein>
<evidence type="ECO:0000313" key="3">
    <source>
        <dbReference type="Proteomes" id="UP001153678"/>
    </source>
</evidence>
<feature type="non-terminal residue" evidence="2">
    <location>
        <position position="1"/>
    </location>
</feature>
<proteinExistence type="predicted"/>
<organism evidence="2 3">
    <name type="scientific">Funneliformis geosporum</name>
    <dbReference type="NCBI Taxonomy" id="1117311"/>
    <lineage>
        <taxon>Eukaryota</taxon>
        <taxon>Fungi</taxon>
        <taxon>Fungi incertae sedis</taxon>
        <taxon>Mucoromycota</taxon>
        <taxon>Glomeromycotina</taxon>
        <taxon>Glomeromycetes</taxon>
        <taxon>Glomerales</taxon>
        <taxon>Glomeraceae</taxon>
        <taxon>Funneliformis</taxon>
    </lineage>
</organism>
<comment type="caution">
    <text evidence="2">The sequence shown here is derived from an EMBL/GenBank/DDBJ whole genome shotgun (WGS) entry which is preliminary data.</text>
</comment>